<feature type="domain" description="DUF7642" evidence="2">
    <location>
        <begin position="89"/>
        <end position="189"/>
    </location>
</feature>
<dbReference type="PANTHER" id="PTHR35410:SF2">
    <property type="entry name" value="OS02G0640200 PROTEIN"/>
    <property type="match status" value="1"/>
</dbReference>
<evidence type="ECO:0000313" key="4">
    <source>
        <dbReference type="Proteomes" id="UP001454036"/>
    </source>
</evidence>
<comment type="caution">
    <text evidence="3">The sequence shown here is derived from an EMBL/GenBank/DDBJ whole genome shotgun (WGS) entry which is preliminary data.</text>
</comment>
<name>A0AAV3NS50_LITER</name>
<keyword evidence="4" id="KW-1185">Reference proteome</keyword>
<evidence type="ECO:0000256" key="1">
    <source>
        <dbReference type="SAM" id="Phobius"/>
    </source>
</evidence>
<sequence>MLMGHAEGLPRLSSTTDVLLSDPVSELDADEEEHARRILHMASFEELSKKYVTYDTIIWASISLFLVLAWGIGAVMLLYLPFKRYVLQKHVTSCKLYVTPEEIVYKVKRPSYIPFWGEIKIEKRVPLSLVIGIIIEQGWLQSMFGIHTFRIESIAHKIAAAPVDVLQIQGVYEPDVLRRVIITEASKAIKKVGRGGRYTFQAVEGEGVARMGYFAGGSSVLRSPSRTYKVPGSPHPTISEHHRVGVSHDVLHKMDEVDKSLKRIESLMEKFNATPGSTAKRNLLSAFGD</sequence>
<proteinExistence type="predicted"/>
<protein>
    <recommendedName>
        <fullName evidence="2">DUF7642 domain-containing protein</fullName>
    </recommendedName>
</protein>
<dbReference type="Proteomes" id="UP001454036">
    <property type="component" value="Unassembled WGS sequence"/>
</dbReference>
<evidence type="ECO:0000313" key="3">
    <source>
        <dbReference type="EMBL" id="GAA0142209.1"/>
    </source>
</evidence>
<keyword evidence="1" id="KW-0812">Transmembrane</keyword>
<dbReference type="Pfam" id="PF24649">
    <property type="entry name" value="DUF7642"/>
    <property type="match status" value="1"/>
</dbReference>
<evidence type="ECO:0000259" key="2">
    <source>
        <dbReference type="Pfam" id="PF24649"/>
    </source>
</evidence>
<feature type="transmembrane region" description="Helical" evidence="1">
    <location>
        <begin position="57"/>
        <end position="80"/>
    </location>
</feature>
<dbReference type="InterPro" id="IPR056059">
    <property type="entry name" value="DUF7642"/>
</dbReference>
<accession>A0AAV3NS50</accession>
<reference evidence="3 4" key="1">
    <citation type="submission" date="2024-01" db="EMBL/GenBank/DDBJ databases">
        <title>The complete chloroplast genome sequence of Lithospermum erythrorhizon: insights into the phylogenetic relationship among Boraginaceae species and the maternal lineages of purple gromwells.</title>
        <authorList>
            <person name="Okada T."/>
            <person name="Watanabe K."/>
        </authorList>
    </citation>
    <scope>NUCLEOTIDE SEQUENCE [LARGE SCALE GENOMIC DNA]</scope>
</reference>
<keyword evidence="1" id="KW-1133">Transmembrane helix</keyword>
<dbReference type="EMBL" id="BAABME010030629">
    <property type="protein sequence ID" value="GAA0142209.1"/>
    <property type="molecule type" value="Genomic_DNA"/>
</dbReference>
<dbReference type="PANTHER" id="PTHR35410">
    <property type="entry name" value="EXPRESSED PROTEIN"/>
    <property type="match status" value="1"/>
</dbReference>
<gene>
    <name evidence="3" type="ORF">LIER_42708</name>
</gene>
<dbReference type="AlphaFoldDB" id="A0AAV3NS50"/>
<organism evidence="3 4">
    <name type="scientific">Lithospermum erythrorhizon</name>
    <name type="common">Purple gromwell</name>
    <name type="synonym">Lithospermum officinale var. erythrorhizon</name>
    <dbReference type="NCBI Taxonomy" id="34254"/>
    <lineage>
        <taxon>Eukaryota</taxon>
        <taxon>Viridiplantae</taxon>
        <taxon>Streptophyta</taxon>
        <taxon>Embryophyta</taxon>
        <taxon>Tracheophyta</taxon>
        <taxon>Spermatophyta</taxon>
        <taxon>Magnoliopsida</taxon>
        <taxon>eudicotyledons</taxon>
        <taxon>Gunneridae</taxon>
        <taxon>Pentapetalae</taxon>
        <taxon>asterids</taxon>
        <taxon>lamiids</taxon>
        <taxon>Boraginales</taxon>
        <taxon>Boraginaceae</taxon>
        <taxon>Boraginoideae</taxon>
        <taxon>Lithospermeae</taxon>
        <taxon>Lithospermum</taxon>
    </lineage>
</organism>
<keyword evidence="1" id="KW-0472">Membrane</keyword>